<dbReference type="RefSeq" id="WP_353719136.1">
    <property type="nucleotide sequence ID" value="NZ_CP159289.1"/>
</dbReference>
<feature type="compositionally biased region" description="Low complexity" evidence="1">
    <location>
        <begin position="91"/>
        <end position="120"/>
    </location>
</feature>
<name>A0AAU8FHG0_9BACT</name>
<evidence type="ECO:0000313" key="2">
    <source>
        <dbReference type="EMBL" id="XCH23812.1"/>
    </source>
</evidence>
<feature type="compositionally biased region" description="Gly residues" evidence="1">
    <location>
        <begin position="72"/>
        <end position="84"/>
    </location>
</feature>
<gene>
    <name evidence="2" type="ORF">ABV298_26430</name>
</gene>
<reference evidence="2" key="1">
    <citation type="submission" date="2024-06" db="EMBL/GenBank/DDBJ databases">
        <title>Sequencing and assembly of the genome of Dyadobacter sp. strain 676, a symbiont of Cyamopsis tetragonoloba.</title>
        <authorList>
            <person name="Guro P."/>
            <person name="Sazanova A."/>
            <person name="Kuznetsova I."/>
            <person name="Belimov A."/>
            <person name="Safronova V."/>
        </authorList>
    </citation>
    <scope>NUCLEOTIDE SEQUENCE</scope>
    <source>
        <strain evidence="2">676</strain>
    </source>
</reference>
<protein>
    <submittedName>
        <fullName evidence="2">Uncharacterized protein</fullName>
    </submittedName>
</protein>
<dbReference type="EMBL" id="CP159289">
    <property type="protein sequence ID" value="XCH23812.1"/>
    <property type="molecule type" value="Genomic_DNA"/>
</dbReference>
<accession>A0AAU8FHG0</accession>
<organism evidence="2">
    <name type="scientific">Dyadobacter sp. 676</name>
    <dbReference type="NCBI Taxonomy" id="3088362"/>
    <lineage>
        <taxon>Bacteria</taxon>
        <taxon>Pseudomonadati</taxon>
        <taxon>Bacteroidota</taxon>
        <taxon>Cytophagia</taxon>
        <taxon>Cytophagales</taxon>
        <taxon>Spirosomataceae</taxon>
        <taxon>Dyadobacter</taxon>
    </lineage>
</organism>
<evidence type="ECO:0000256" key="1">
    <source>
        <dbReference type="SAM" id="MobiDB-lite"/>
    </source>
</evidence>
<feature type="region of interest" description="Disordered" evidence="1">
    <location>
        <begin position="52"/>
        <end position="120"/>
    </location>
</feature>
<proteinExistence type="predicted"/>
<sequence length="120" mass="12354">MLLTLIVLAAIVVPVILFFRAGRRNTMVYRKKVPDCNRGYSVSDYTGVTAGSQDGWSTGSGPIPFDHETTAFGGGDFGGGGGGDSYDMANSDPADSGSCDSSSDTTSDSPGSDPPGYLND</sequence>
<dbReference type="AlphaFoldDB" id="A0AAU8FHG0"/>